<feature type="signal peptide" evidence="1">
    <location>
        <begin position="1"/>
        <end position="20"/>
    </location>
</feature>
<name>A0AAW5A0P8_PHOPO</name>
<organism evidence="2 3">
    <name type="scientific">Photobacterium phosphoreum</name>
    <dbReference type="NCBI Taxonomy" id="659"/>
    <lineage>
        <taxon>Bacteria</taxon>
        <taxon>Pseudomonadati</taxon>
        <taxon>Pseudomonadota</taxon>
        <taxon>Gammaproteobacteria</taxon>
        <taxon>Vibrionales</taxon>
        <taxon>Vibrionaceae</taxon>
        <taxon>Photobacterium</taxon>
    </lineage>
</organism>
<dbReference type="Proteomes" id="UP000813876">
    <property type="component" value="Unassembled WGS sequence"/>
</dbReference>
<proteinExistence type="predicted"/>
<dbReference type="EMBL" id="WMCP01000035">
    <property type="protein sequence ID" value="MCF2303891.1"/>
    <property type="molecule type" value="Genomic_DNA"/>
</dbReference>
<protein>
    <submittedName>
        <fullName evidence="2">Uncharacterized protein</fullName>
    </submittedName>
</protein>
<dbReference type="RefSeq" id="WP_065195139.1">
    <property type="nucleotide sequence ID" value="NZ_LZFF01000027.1"/>
</dbReference>
<evidence type="ECO:0000313" key="3">
    <source>
        <dbReference type="Proteomes" id="UP000813876"/>
    </source>
</evidence>
<evidence type="ECO:0000256" key="1">
    <source>
        <dbReference type="SAM" id="SignalP"/>
    </source>
</evidence>
<dbReference type="AlphaFoldDB" id="A0AAW5A0P8"/>
<feature type="chain" id="PRO_5043767219" evidence="1">
    <location>
        <begin position="21"/>
        <end position="464"/>
    </location>
</feature>
<comment type="caution">
    <text evidence="2">The sequence shown here is derived from an EMBL/GenBank/DDBJ whole genome shotgun (WGS) entry which is preliminary data.</text>
</comment>
<dbReference type="PROSITE" id="PS51257">
    <property type="entry name" value="PROKAR_LIPOPROTEIN"/>
    <property type="match status" value="1"/>
</dbReference>
<reference evidence="2" key="1">
    <citation type="submission" date="2019-11" db="EMBL/GenBank/DDBJ databases">
        <title>Comparative genomics of photobacteria reveal adaptation to distinct habitats.</title>
        <authorList>
            <person name="Fuertes-Perez S."/>
            <person name="Hilgarth M."/>
            <person name="Vogel R.F."/>
        </authorList>
    </citation>
    <scope>NUCLEOTIDE SEQUENCE</scope>
    <source>
        <strain evidence="2">TMW2.2145</strain>
    </source>
</reference>
<accession>A0AAW5A0P8</accession>
<keyword evidence="1" id="KW-0732">Signal</keyword>
<evidence type="ECO:0000313" key="2">
    <source>
        <dbReference type="EMBL" id="MCF2303891.1"/>
    </source>
</evidence>
<gene>
    <name evidence="2" type="ORF">GLP33_19410</name>
</gene>
<sequence length="464" mass="50769">MQFKLSLLAGSLLAALTLTGCGSDSNESVTPTENTKTITVIDGYLTNAEVCVDKNDNKQCDDGESIGFTNEKGQLTVPKELAAYPLLAKAVVGKTQDSDSIGYVANSYTMGASKNMDVITPFTTMAHHDNISIDELASQLNLDSKTISGDYVADKATNQEAIKAHLIARSLTSALPEDLNQLKKEQITKVITAAQTTIEKHENNSTLNELDDVRVVIDEAGNIEEQQLVSNLHSYLTSKEAWFLGSMNQGYMSNEGIQKATYKADGSSEWFDKEGISSGTEPFKVQGNHFIEANGSKGDEFIFTSPNLALTVASGDGNDLLFWTPKKLDDSFTPEKLTPKQFENKTWFYVGDDSTTHSPEPMMAEMTFSPLAENGIGTVTISENGESFKITWQLQDVATDFGSHNILFLDFPKGDNDMAVMPVTNGNGLMLVSDLARNSELFHLFIDSKEQAETIIQKWVNAQE</sequence>